<sequence>MASFSFLVVLVALCVAHNGNSFSLTVTYSVRSAAERELKVAVRCESESLGELMRHRDISKSQHDNEVALIFETVILWRRASSKDYVNCNSQVGDYVLYNGLAEKSYKVLQKVSLDLPISTSTAIIHCIQAIDIKADGNAASVSVTSGGLNTNYVTLHFESERGHGVHFNVTIRGR</sequence>
<reference evidence="2" key="1">
    <citation type="submission" date="2021-03" db="EMBL/GenBank/DDBJ databases">
        <authorList>
            <person name="Tran Van P."/>
        </authorList>
    </citation>
    <scope>NUCLEOTIDE SEQUENCE</scope>
</reference>
<protein>
    <submittedName>
        <fullName evidence="2">Uncharacterized protein</fullName>
    </submittedName>
</protein>
<feature type="signal peptide" evidence="1">
    <location>
        <begin position="1"/>
        <end position="21"/>
    </location>
</feature>
<gene>
    <name evidence="2" type="ORF">TPAB3V08_LOCUS15166</name>
</gene>
<keyword evidence="3" id="KW-1185">Reference proteome</keyword>
<name>A0ABN7PKA5_TIMPD</name>
<comment type="caution">
    <text evidence="2">The sequence shown here is derived from an EMBL/GenBank/DDBJ whole genome shotgun (WGS) entry which is preliminary data.</text>
</comment>
<proteinExistence type="predicted"/>
<evidence type="ECO:0000256" key="1">
    <source>
        <dbReference type="SAM" id="SignalP"/>
    </source>
</evidence>
<feature type="chain" id="PRO_5045509213" evidence="1">
    <location>
        <begin position="22"/>
        <end position="175"/>
    </location>
</feature>
<dbReference type="Pfam" id="PF15868">
    <property type="entry name" value="MBF2"/>
    <property type="match status" value="1"/>
</dbReference>
<dbReference type="InterPro" id="IPR031734">
    <property type="entry name" value="MBF2"/>
</dbReference>
<dbReference type="Proteomes" id="UP001153148">
    <property type="component" value="Unassembled WGS sequence"/>
</dbReference>
<dbReference type="EMBL" id="CAJPIN010084702">
    <property type="protein sequence ID" value="CAG2068223.1"/>
    <property type="molecule type" value="Genomic_DNA"/>
</dbReference>
<organism evidence="2 3">
    <name type="scientific">Timema podura</name>
    <name type="common">Walking stick</name>
    <dbReference type="NCBI Taxonomy" id="61482"/>
    <lineage>
        <taxon>Eukaryota</taxon>
        <taxon>Metazoa</taxon>
        <taxon>Ecdysozoa</taxon>
        <taxon>Arthropoda</taxon>
        <taxon>Hexapoda</taxon>
        <taxon>Insecta</taxon>
        <taxon>Pterygota</taxon>
        <taxon>Neoptera</taxon>
        <taxon>Polyneoptera</taxon>
        <taxon>Phasmatodea</taxon>
        <taxon>Timematodea</taxon>
        <taxon>Timematoidea</taxon>
        <taxon>Timematidae</taxon>
        <taxon>Timema</taxon>
    </lineage>
</organism>
<evidence type="ECO:0000313" key="2">
    <source>
        <dbReference type="EMBL" id="CAG2068223.1"/>
    </source>
</evidence>
<evidence type="ECO:0000313" key="3">
    <source>
        <dbReference type="Proteomes" id="UP001153148"/>
    </source>
</evidence>
<accession>A0ABN7PKA5</accession>
<keyword evidence="1" id="KW-0732">Signal</keyword>